<dbReference type="EMBL" id="JAGMUV010000003">
    <property type="protein sequence ID" value="KAH7166563.1"/>
    <property type="molecule type" value="Genomic_DNA"/>
</dbReference>
<keyword evidence="2" id="KW-1185">Reference proteome</keyword>
<evidence type="ECO:0000313" key="1">
    <source>
        <dbReference type="EMBL" id="KAH7166563.1"/>
    </source>
</evidence>
<evidence type="ECO:0000313" key="2">
    <source>
        <dbReference type="Proteomes" id="UP000738349"/>
    </source>
</evidence>
<organism evidence="1 2">
    <name type="scientific">Dactylonectria macrodidyma</name>
    <dbReference type="NCBI Taxonomy" id="307937"/>
    <lineage>
        <taxon>Eukaryota</taxon>
        <taxon>Fungi</taxon>
        <taxon>Dikarya</taxon>
        <taxon>Ascomycota</taxon>
        <taxon>Pezizomycotina</taxon>
        <taxon>Sordariomycetes</taxon>
        <taxon>Hypocreomycetidae</taxon>
        <taxon>Hypocreales</taxon>
        <taxon>Nectriaceae</taxon>
        <taxon>Dactylonectria</taxon>
    </lineage>
</organism>
<reference evidence="1" key="1">
    <citation type="journal article" date="2021" name="Nat. Commun.">
        <title>Genetic determinants of endophytism in the Arabidopsis root mycobiome.</title>
        <authorList>
            <person name="Mesny F."/>
            <person name="Miyauchi S."/>
            <person name="Thiergart T."/>
            <person name="Pickel B."/>
            <person name="Atanasova L."/>
            <person name="Karlsson M."/>
            <person name="Huettel B."/>
            <person name="Barry K.W."/>
            <person name="Haridas S."/>
            <person name="Chen C."/>
            <person name="Bauer D."/>
            <person name="Andreopoulos W."/>
            <person name="Pangilinan J."/>
            <person name="LaButti K."/>
            <person name="Riley R."/>
            <person name="Lipzen A."/>
            <person name="Clum A."/>
            <person name="Drula E."/>
            <person name="Henrissat B."/>
            <person name="Kohler A."/>
            <person name="Grigoriev I.V."/>
            <person name="Martin F.M."/>
            <person name="Hacquard S."/>
        </authorList>
    </citation>
    <scope>NUCLEOTIDE SEQUENCE</scope>
    <source>
        <strain evidence="1">MPI-CAGE-AT-0147</strain>
    </source>
</reference>
<sequence>MSYSGGLAELPLHILYIICSFSPKASIIQLRLTSLALKTAATPWAFRHVQLEFFGKDFKRFVSIAKSPSLRPWVQEISCDTWMVTHPRRGTDSWHNCAEGFLHALSYLRYFRRVRALHLRFDAHSGSSTRNTWSSIIEETWDFRFHVLDTVFQCLAGTWSRDILERAGYGSTYDFEDVDTKPDNDWDTLKAQPICLKMLTIANLAAYDDQRLANSEAFRKVLSSPTLTDLKLYISPENDITKPGVSFRYPEPYEFFAALPDTWLAPSLAQNLRVLSLYSRNPWGWCPKMDFRTVNPGKGVNSGFPLLKVLALGNYTFSHEWQIEWIASLGQQNEAGGLEELYLDDCPILYTACQVAPIDNGETILGHDEDGKELSISNHGYPIKEVITQPHVYGDPQLQTQQYPLRWYMVLQHWKDAMKGLRVFRMGHGEWQRVSVDTFRACAGQFSKPLRDKDKFVLTHLLTDKEFRSFGCPGPTEPAGPAPADDFVDLVDWNADEVLAVEGDPKYQHGTGLRQERIDLMRYFQHSCGTWTESQRDENSFFDDREVWAPEEETIAKDTAAYNMLVSAVQLRHGPEDKLV</sequence>
<evidence type="ECO:0008006" key="3">
    <source>
        <dbReference type="Google" id="ProtNLM"/>
    </source>
</evidence>
<dbReference type="PANTHER" id="PTHR42057">
    <property type="entry name" value="F-BOX DOMAIN PROTEIN (AFU_ORTHOLOGUE AFUA_4G00200)"/>
    <property type="match status" value="1"/>
</dbReference>
<name>A0A9P9FPY9_9HYPO</name>
<comment type="caution">
    <text evidence="1">The sequence shown here is derived from an EMBL/GenBank/DDBJ whole genome shotgun (WGS) entry which is preliminary data.</text>
</comment>
<dbReference type="PANTHER" id="PTHR42057:SF2">
    <property type="entry name" value="F-BOX DOMAIN PROTEIN (AFU_ORTHOLOGUE AFUA_4G00200)-RELATED"/>
    <property type="match status" value="1"/>
</dbReference>
<protein>
    <recommendedName>
        <fullName evidence="3">F-box domain-containing protein</fullName>
    </recommendedName>
</protein>
<gene>
    <name evidence="1" type="ORF">EDB81DRAFT_866283</name>
</gene>
<accession>A0A9P9FPY9</accession>
<proteinExistence type="predicted"/>
<dbReference type="AlphaFoldDB" id="A0A9P9FPY9"/>
<dbReference type="OrthoDB" id="3140657at2759"/>
<dbReference type="Proteomes" id="UP000738349">
    <property type="component" value="Unassembled WGS sequence"/>
</dbReference>